<protein>
    <submittedName>
        <fullName evidence="2">Uncharacterized protein</fullName>
    </submittedName>
</protein>
<organism evidence="2 3">
    <name type="scientific">Spirosoma sordidisoli</name>
    <dbReference type="NCBI Taxonomy" id="2502893"/>
    <lineage>
        <taxon>Bacteria</taxon>
        <taxon>Pseudomonadati</taxon>
        <taxon>Bacteroidota</taxon>
        <taxon>Cytophagia</taxon>
        <taxon>Cytophagales</taxon>
        <taxon>Cytophagaceae</taxon>
        <taxon>Spirosoma</taxon>
    </lineage>
</organism>
<keyword evidence="1" id="KW-1133">Transmembrane helix</keyword>
<keyword evidence="1" id="KW-0812">Transmembrane</keyword>
<gene>
    <name evidence="2" type="ORF">EQG79_30180</name>
</gene>
<comment type="caution">
    <text evidence="2">The sequence shown here is derived from an EMBL/GenBank/DDBJ whole genome shotgun (WGS) entry which is preliminary data.</text>
</comment>
<evidence type="ECO:0000313" key="3">
    <source>
        <dbReference type="Proteomes" id="UP000290407"/>
    </source>
</evidence>
<feature type="transmembrane region" description="Helical" evidence="1">
    <location>
        <begin position="16"/>
        <end position="34"/>
    </location>
</feature>
<keyword evidence="1" id="KW-0472">Membrane</keyword>
<dbReference type="RefSeq" id="WP_129606891.1">
    <property type="nucleotide sequence ID" value="NZ_SBLB01000016.1"/>
</dbReference>
<keyword evidence="3" id="KW-1185">Reference proteome</keyword>
<proteinExistence type="predicted"/>
<sequence>MRFGFTETDRPTPRRVHWLVNALFFALLPTLVFVEQIQTALSQAGAPEVVTRHIVLLHACLAAVAKVAAIFTGGITNYKPQDR</sequence>
<dbReference type="Proteomes" id="UP000290407">
    <property type="component" value="Unassembled WGS sequence"/>
</dbReference>
<evidence type="ECO:0000256" key="1">
    <source>
        <dbReference type="SAM" id="Phobius"/>
    </source>
</evidence>
<name>A0A4Q2UC22_9BACT</name>
<dbReference type="EMBL" id="SBLB01000016">
    <property type="protein sequence ID" value="RYC66344.1"/>
    <property type="molecule type" value="Genomic_DNA"/>
</dbReference>
<evidence type="ECO:0000313" key="2">
    <source>
        <dbReference type="EMBL" id="RYC66344.1"/>
    </source>
</evidence>
<accession>A0A4Q2UC22</accession>
<feature type="transmembrane region" description="Helical" evidence="1">
    <location>
        <begin position="54"/>
        <end position="78"/>
    </location>
</feature>
<reference evidence="2 3" key="1">
    <citation type="submission" date="2019-01" db="EMBL/GenBank/DDBJ databases">
        <title>Spirosoma flava sp. nov., a propanil-degrading bacterium isolated from herbicide-contaminated soil.</title>
        <authorList>
            <person name="Zhang L."/>
            <person name="Jiang J.-D."/>
        </authorList>
    </citation>
    <scope>NUCLEOTIDE SEQUENCE [LARGE SCALE GENOMIC DNA]</scope>
    <source>
        <strain evidence="2 3">TY50</strain>
    </source>
</reference>
<dbReference type="AlphaFoldDB" id="A0A4Q2UC22"/>